<name>A0A2V3UPK7_9SPHN</name>
<evidence type="ECO:0000313" key="2">
    <source>
        <dbReference type="Proteomes" id="UP000248014"/>
    </source>
</evidence>
<dbReference type="Proteomes" id="UP000248014">
    <property type="component" value="Unassembled WGS sequence"/>
</dbReference>
<dbReference type="AlphaFoldDB" id="A0A2V3UPK7"/>
<dbReference type="RefSeq" id="WP_110300120.1">
    <property type="nucleotide sequence ID" value="NZ_QJJM01000017.1"/>
</dbReference>
<proteinExistence type="predicted"/>
<organism evidence="1 2">
    <name type="scientific">Blastomonas natatoria</name>
    <dbReference type="NCBI Taxonomy" id="34015"/>
    <lineage>
        <taxon>Bacteria</taxon>
        <taxon>Pseudomonadati</taxon>
        <taxon>Pseudomonadota</taxon>
        <taxon>Alphaproteobacteria</taxon>
        <taxon>Sphingomonadales</taxon>
        <taxon>Sphingomonadaceae</taxon>
        <taxon>Blastomonas</taxon>
    </lineage>
</organism>
<comment type="caution">
    <text evidence="1">The sequence shown here is derived from an EMBL/GenBank/DDBJ whole genome shotgun (WGS) entry which is preliminary data.</text>
</comment>
<dbReference type="EMBL" id="QJJM01000017">
    <property type="protein sequence ID" value="PXW68428.1"/>
    <property type="molecule type" value="Genomic_DNA"/>
</dbReference>
<reference evidence="1 2" key="1">
    <citation type="submission" date="2018-05" db="EMBL/GenBank/DDBJ databases">
        <title>Genomic Encyclopedia of Type Strains, Phase IV (KMG-IV): sequencing the most valuable type-strain genomes for metagenomic binning, comparative biology and taxonomic classification.</title>
        <authorList>
            <person name="Goeker M."/>
        </authorList>
    </citation>
    <scope>NUCLEOTIDE SEQUENCE [LARGE SCALE GENOMIC DNA]</scope>
    <source>
        <strain evidence="1 2">DSM 3183</strain>
    </source>
</reference>
<gene>
    <name evidence="1" type="ORF">C7451_11718</name>
</gene>
<keyword evidence="2" id="KW-1185">Reference proteome</keyword>
<accession>A0A2V3UPK7</accession>
<evidence type="ECO:0000313" key="1">
    <source>
        <dbReference type="EMBL" id="PXW68428.1"/>
    </source>
</evidence>
<protein>
    <submittedName>
        <fullName evidence="1">Uncharacterized protein</fullName>
    </submittedName>
</protein>
<sequence>MSRIVTIVGPNADQVEEQASAIGGERLFDNRAEDVELDEYKHIAFPEMVGARSKELVVNHYEKGKMLYVIILKK</sequence>